<dbReference type="AlphaFoldDB" id="A0A0C9VBJ9"/>
<keyword evidence="3" id="KW-0732">Signal</keyword>
<keyword evidence="5" id="KW-1185">Reference proteome</keyword>
<feature type="signal peptide" evidence="3">
    <location>
        <begin position="1"/>
        <end position="22"/>
    </location>
</feature>
<keyword evidence="2" id="KW-0812">Transmembrane</keyword>
<evidence type="ECO:0000256" key="1">
    <source>
        <dbReference type="SAM" id="MobiDB-lite"/>
    </source>
</evidence>
<evidence type="ECO:0000256" key="3">
    <source>
        <dbReference type="SAM" id="SignalP"/>
    </source>
</evidence>
<feature type="transmembrane region" description="Helical" evidence="2">
    <location>
        <begin position="249"/>
        <end position="272"/>
    </location>
</feature>
<proteinExistence type="predicted"/>
<feature type="region of interest" description="Disordered" evidence="1">
    <location>
        <begin position="330"/>
        <end position="366"/>
    </location>
</feature>
<feature type="compositionally biased region" description="Low complexity" evidence="1">
    <location>
        <begin position="60"/>
        <end position="111"/>
    </location>
</feature>
<feature type="compositionally biased region" description="Low complexity" evidence="1">
    <location>
        <begin position="225"/>
        <end position="244"/>
    </location>
</feature>
<feature type="compositionally biased region" description="Low complexity" evidence="1">
    <location>
        <begin position="511"/>
        <end position="525"/>
    </location>
</feature>
<reference evidence="4 5" key="1">
    <citation type="submission" date="2014-04" db="EMBL/GenBank/DDBJ databases">
        <title>Evolutionary Origins and Diversification of the Mycorrhizal Mutualists.</title>
        <authorList>
            <consortium name="DOE Joint Genome Institute"/>
            <consortium name="Mycorrhizal Genomics Consortium"/>
            <person name="Kohler A."/>
            <person name="Kuo A."/>
            <person name="Nagy L.G."/>
            <person name="Floudas D."/>
            <person name="Copeland A."/>
            <person name="Barry K.W."/>
            <person name="Cichocki N."/>
            <person name="Veneault-Fourrey C."/>
            <person name="LaButti K."/>
            <person name="Lindquist E.A."/>
            <person name="Lipzen A."/>
            <person name="Lundell T."/>
            <person name="Morin E."/>
            <person name="Murat C."/>
            <person name="Riley R."/>
            <person name="Ohm R."/>
            <person name="Sun H."/>
            <person name="Tunlid A."/>
            <person name="Henrissat B."/>
            <person name="Grigoriev I.V."/>
            <person name="Hibbett D.S."/>
            <person name="Martin F."/>
        </authorList>
    </citation>
    <scope>NUCLEOTIDE SEQUENCE [LARGE SCALE GENOMIC DNA]</scope>
    <source>
        <strain evidence="4 5">MD-312</strain>
    </source>
</reference>
<feature type="region of interest" description="Disordered" evidence="1">
    <location>
        <begin position="25"/>
        <end position="111"/>
    </location>
</feature>
<keyword evidence="2" id="KW-1133">Transmembrane helix</keyword>
<name>A0A0C9VBJ9_9AGAM</name>
<feature type="compositionally biased region" description="Pro residues" evidence="1">
    <location>
        <begin position="47"/>
        <end position="59"/>
    </location>
</feature>
<organism evidence="4 5">
    <name type="scientific">Hydnomerulius pinastri MD-312</name>
    <dbReference type="NCBI Taxonomy" id="994086"/>
    <lineage>
        <taxon>Eukaryota</taxon>
        <taxon>Fungi</taxon>
        <taxon>Dikarya</taxon>
        <taxon>Basidiomycota</taxon>
        <taxon>Agaricomycotina</taxon>
        <taxon>Agaricomycetes</taxon>
        <taxon>Agaricomycetidae</taxon>
        <taxon>Boletales</taxon>
        <taxon>Boletales incertae sedis</taxon>
        <taxon>Leucogyrophana</taxon>
    </lineage>
</organism>
<dbReference type="HOGENOM" id="CLU_516978_0_0_1"/>
<feature type="region of interest" description="Disordered" evidence="1">
    <location>
        <begin position="436"/>
        <end position="555"/>
    </location>
</feature>
<evidence type="ECO:0000256" key="2">
    <source>
        <dbReference type="SAM" id="Phobius"/>
    </source>
</evidence>
<protein>
    <submittedName>
        <fullName evidence="4">Unplaced genomic scaffold scaffold_18, whole genome shotgun sequence</fullName>
    </submittedName>
</protein>
<keyword evidence="2" id="KW-0472">Membrane</keyword>
<feature type="region of interest" description="Disordered" evidence="1">
    <location>
        <begin position="391"/>
        <end position="415"/>
    </location>
</feature>
<accession>A0A0C9VBJ9</accession>
<sequence length="555" mass="57750">MPLQQVALRLFFVCSCLQLATSASATAGPAHNHEARQGGPVSISPPTVAPGPVSLPPQTPSSTPSSMPPTSSEPSSPSSSTNSPLPSSPGNPASPSSSGSPASPSSSPSFSFNQVQNMTTCTTGLITWNYSGQQAELTLSVTDQVATTARYIGRRQNTGGLPISQLLTETNAQLGSYTWQSVNLTEGQYYIQAYMPSFAFSSSSLTFYITNGSDVSCLTGTSPHSTAPAPSGNPSTSPSSASSKNNTGAIVGGVLGAIAGVALVVLAGLLYLRRRRRSSARGGSMKRRSGRWGSLTSNSSIKPGGSTRDLANDHYDGYSASTGGMLQGVAGGKASATTTPGGSDADVTTMGEDKVVSPRSPPGMNPFEILDSPFQSGRRASIYSLQGPAAIAESSRSRTTSVRTSNHSLEQQAHRIRSSMESSMYLRTERLSMPILPATSLPRTPTSPARSREEYPLSPITPSPVNRSASAGAGSVTRRTPRKPVPQYDPSELREDSASTAQDTVSTFAAESSHSHGTGTGTETHGQPELAHKSSFGSGRPVHYLIPDMPPPPRD</sequence>
<feature type="region of interest" description="Disordered" evidence="1">
    <location>
        <begin position="277"/>
        <end position="313"/>
    </location>
</feature>
<feature type="region of interest" description="Disordered" evidence="1">
    <location>
        <begin position="221"/>
        <end position="244"/>
    </location>
</feature>
<dbReference type="Proteomes" id="UP000053820">
    <property type="component" value="Unassembled WGS sequence"/>
</dbReference>
<feature type="compositionally biased region" description="Polar residues" evidence="1">
    <location>
        <begin position="498"/>
        <end position="510"/>
    </location>
</feature>
<gene>
    <name evidence="4" type="ORF">HYDPIDRAFT_29734</name>
</gene>
<dbReference type="EMBL" id="KN839852">
    <property type="protein sequence ID" value="KIJ63039.1"/>
    <property type="molecule type" value="Genomic_DNA"/>
</dbReference>
<feature type="chain" id="PRO_5002214928" evidence="3">
    <location>
        <begin position="23"/>
        <end position="555"/>
    </location>
</feature>
<evidence type="ECO:0000313" key="5">
    <source>
        <dbReference type="Proteomes" id="UP000053820"/>
    </source>
</evidence>
<dbReference type="OrthoDB" id="3266934at2759"/>
<feature type="compositionally biased region" description="Basic residues" evidence="1">
    <location>
        <begin position="277"/>
        <end position="290"/>
    </location>
</feature>
<evidence type="ECO:0000313" key="4">
    <source>
        <dbReference type="EMBL" id="KIJ63039.1"/>
    </source>
</evidence>